<name>A0ABR4FRT5_9EURO</name>
<comment type="caution">
    <text evidence="1">The sequence shown here is derived from an EMBL/GenBank/DDBJ whole genome shotgun (WGS) entry which is preliminary data.</text>
</comment>
<dbReference type="Proteomes" id="UP001610563">
    <property type="component" value="Unassembled WGS sequence"/>
</dbReference>
<keyword evidence="2" id="KW-1185">Reference proteome</keyword>
<sequence>MFGLIMGGLLFTAVFSHILFMFNLSTTITFKLCSSRFWVHSVCIHGCRMLCQTSNCHDSSTDPGDDADRINGTDEGSLSLFCLQRTRNSIEIVPVCCVIALYQLVSPILARIGCFHVRFGALPAFSDHRSVAGGEEAIFVCPRLRERFRKFLQ</sequence>
<organism evidence="1 2">
    <name type="scientific">Aspergillus keveii</name>
    <dbReference type="NCBI Taxonomy" id="714993"/>
    <lineage>
        <taxon>Eukaryota</taxon>
        <taxon>Fungi</taxon>
        <taxon>Dikarya</taxon>
        <taxon>Ascomycota</taxon>
        <taxon>Pezizomycotina</taxon>
        <taxon>Eurotiomycetes</taxon>
        <taxon>Eurotiomycetidae</taxon>
        <taxon>Eurotiales</taxon>
        <taxon>Aspergillaceae</taxon>
        <taxon>Aspergillus</taxon>
        <taxon>Aspergillus subgen. Nidulantes</taxon>
    </lineage>
</organism>
<gene>
    <name evidence="1" type="ORF">BJX66DRAFT_50828</name>
</gene>
<evidence type="ECO:0000313" key="1">
    <source>
        <dbReference type="EMBL" id="KAL2785743.1"/>
    </source>
</evidence>
<reference evidence="1 2" key="1">
    <citation type="submission" date="2024-07" db="EMBL/GenBank/DDBJ databases">
        <title>Section-level genome sequencing and comparative genomics of Aspergillus sections Usti and Cavernicolus.</title>
        <authorList>
            <consortium name="Lawrence Berkeley National Laboratory"/>
            <person name="Nybo J.L."/>
            <person name="Vesth T.C."/>
            <person name="Theobald S."/>
            <person name="Frisvad J.C."/>
            <person name="Larsen T.O."/>
            <person name="Kjaerboelling I."/>
            <person name="Rothschild-Mancinelli K."/>
            <person name="Lyhne E.K."/>
            <person name="Kogle M.E."/>
            <person name="Barry K."/>
            <person name="Clum A."/>
            <person name="Na H."/>
            <person name="Ledsgaard L."/>
            <person name="Lin J."/>
            <person name="Lipzen A."/>
            <person name="Kuo A."/>
            <person name="Riley R."/>
            <person name="Mondo S."/>
            <person name="Labutti K."/>
            <person name="Haridas S."/>
            <person name="Pangalinan J."/>
            <person name="Salamov A.A."/>
            <person name="Simmons B.A."/>
            <person name="Magnuson J.K."/>
            <person name="Chen J."/>
            <person name="Drula E."/>
            <person name="Henrissat B."/>
            <person name="Wiebenga A."/>
            <person name="Lubbers R.J."/>
            <person name="Gomes A.C."/>
            <person name="Makela M.R."/>
            <person name="Stajich J."/>
            <person name="Grigoriev I.V."/>
            <person name="Mortensen U.H."/>
            <person name="De Vries R.P."/>
            <person name="Baker S.E."/>
            <person name="Andersen M.R."/>
        </authorList>
    </citation>
    <scope>NUCLEOTIDE SEQUENCE [LARGE SCALE GENOMIC DNA]</scope>
    <source>
        <strain evidence="1 2">CBS 209.92</strain>
    </source>
</reference>
<evidence type="ECO:0000313" key="2">
    <source>
        <dbReference type="Proteomes" id="UP001610563"/>
    </source>
</evidence>
<evidence type="ECO:0008006" key="3">
    <source>
        <dbReference type="Google" id="ProtNLM"/>
    </source>
</evidence>
<accession>A0ABR4FRT5</accession>
<proteinExistence type="predicted"/>
<dbReference type="EMBL" id="JBFTWV010000135">
    <property type="protein sequence ID" value="KAL2785743.1"/>
    <property type="molecule type" value="Genomic_DNA"/>
</dbReference>
<protein>
    <recommendedName>
        <fullName evidence="3">Secreted protein</fullName>
    </recommendedName>
</protein>